<feature type="transmembrane region" description="Helical" evidence="1">
    <location>
        <begin position="53"/>
        <end position="82"/>
    </location>
</feature>
<keyword evidence="1" id="KW-0472">Membrane</keyword>
<proteinExistence type="predicted"/>
<feature type="transmembrane region" description="Helical" evidence="1">
    <location>
        <begin position="12"/>
        <end position="32"/>
    </location>
</feature>
<gene>
    <name evidence="2" type="ORF">LCGC14_0027680</name>
</gene>
<evidence type="ECO:0000313" key="2">
    <source>
        <dbReference type="EMBL" id="KKO10236.1"/>
    </source>
</evidence>
<keyword evidence="1" id="KW-0812">Transmembrane</keyword>
<accession>A0A0F9VYW9</accession>
<dbReference type="EMBL" id="LAZR01000005">
    <property type="protein sequence ID" value="KKO10236.1"/>
    <property type="molecule type" value="Genomic_DNA"/>
</dbReference>
<sequence>MQHVIHAAMQFPSIVFTFLLGLLTLYWLLVIIRIAPLELFERDSLKEDHLASTLVSLGFAGVPATLALTIIMLIAGALTLAIEMLVLSFLPLGLLRIPLGVVVLWASLVIASPVAAALCQALHRGLHRYRPFTRRCLLGETVVVTERQGGGEVAFGVLDNEPNGAVKLLSKADSLPVQGERRVLVKYLPAEGAYRSVSEQEYLETRIRLSKLRLRQKDRSSGRYSASH</sequence>
<organism evidence="2">
    <name type="scientific">marine sediment metagenome</name>
    <dbReference type="NCBI Taxonomy" id="412755"/>
    <lineage>
        <taxon>unclassified sequences</taxon>
        <taxon>metagenomes</taxon>
        <taxon>ecological metagenomes</taxon>
    </lineage>
</organism>
<reference evidence="2" key="1">
    <citation type="journal article" date="2015" name="Nature">
        <title>Complex archaea that bridge the gap between prokaryotes and eukaryotes.</title>
        <authorList>
            <person name="Spang A."/>
            <person name="Saw J.H."/>
            <person name="Jorgensen S.L."/>
            <person name="Zaremba-Niedzwiedzka K."/>
            <person name="Martijn J."/>
            <person name="Lind A.E."/>
            <person name="van Eijk R."/>
            <person name="Schleper C."/>
            <person name="Guy L."/>
            <person name="Ettema T.J."/>
        </authorList>
    </citation>
    <scope>NUCLEOTIDE SEQUENCE</scope>
</reference>
<dbReference type="AlphaFoldDB" id="A0A0F9VYW9"/>
<comment type="caution">
    <text evidence="2">The sequence shown here is derived from an EMBL/GenBank/DDBJ whole genome shotgun (WGS) entry which is preliminary data.</text>
</comment>
<name>A0A0F9VYW9_9ZZZZ</name>
<feature type="transmembrane region" description="Helical" evidence="1">
    <location>
        <begin position="102"/>
        <end position="122"/>
    </location>
</feature>
<protein>
    <submittedName>
        <fullName evidence="2">Uncharacterized protein</fullName>
    </submittedName>
</protein>
<keyword evidence="1" id="KW-1133">Transmembrane helix</keyword>
<evidence type="ECO:0000256" key="1">
    <source>
        <dbReference type="SAM" id="Phobius"/>
    </source>
</evidence>